<evidence type="ECO:0000313" key="3">
    <source>
        <dbReference type="EMBL" id="MBB4019257.1"/>
    </source>
</evidence>
<dbReference type="RefSeq" id="WP_183318003.1">
    <property type="nucleotide sequence ID" value="NZ_JACIEN010000006.1"/>
</dbReference>
<dbReference type="EMBL" id="JACIEN010000006">
    <property type="protein sequence ID" value="MBB4019257.1"/>
    <property type="molecule type" value="Genomic_DNA"/>
</dbReference>
<feature type="compositionally biased region" description="Basic and acidic residues" evidence="1">
    <location>
        <begin position="212"/>
        <end position="222"/>
    </location>
</feature>
<dbReference type="InterPro" id="IPR025430">
    <property type="entry name" value="DUF4167"/>
</dbReference>
<organism evidence="3 4">
    <name type="scientific">Chelatococcus caeni</name>
    <dbReference type="NCBI Taxonomy" id="1348468"/>
    <lineage>
        <taxon>Bacteria</taxon>
        <taxon>Pseudomonadati</taxon>
        <taxon>Pseudomonadota</taxon>
        <taxon>Alphaproteobacteria</taxon>
        <taxon>Hyphomicrobiales</taxon>
        <taxon>Chelatococcaceae</taxon>
        <taxon>Chelatococcus</taxon>
    </lineage>
</organism>
<feature type="region of interest" description="Disordered" evidence="1">
    <location>
        <begin position="87"/>
        <end position="305"/>
    </location>
</feature>
<accession>A0A840CAE7</accession>
<feature type="domain" description="DUF4167" evidence="2">
    <location>
        <begin position="6"/>
        <end position="80"/>
    </location>
</feature>
<feature type="compositionally biased region" description="Basic and acidic residues" evidence="1">
    <location>
        <begin position="139"/>
        <end position="200"/>
    </location>
</feature>
<reference evidence="3 4" key="1">
    <citation type="submission" date="2020-08" db="EMBL/GenBank/DDBJ databases">
        <title>Genomic Encyclopedia of Type Strains, Phase IV (KMG-IV): sequencing the most valuable type-strain genomes for metagenomic binning, comparative biology and taxonomic classification.</title>
        <authorList>
            <person name="Goeker M."/>
        </authorList>
    </citation>
    <scope>NUCLEOTIDE SEQUENCE [LARGE SCALE GENOMIC DNA]</scope>
    <source>
        <strain evidence="3 4">DSM 103737</strain>
    </source>
</reference>
<feature type="compositionally biased region" description="Basic residues" evidence="1">
    <location>
        <begin position="1"/>
        <end position="15"/>
    </location>
</feature>
<feature type="compositionally biased region" description="Acidic residues" evidence="1">
    <location>
        <begin position="94"/>
        <end position="103"/>
    </location>
</feature>
<name>A0A840CAE7_9HYPH</name>
<proteinExistence type="predicted"/>
<dbReference type="Proteomes" id="UP000577362">
    <property type="component" value="Unassembled WGS sequence"/>
</dbReference>
<sequence>MRPGQNRRMRGRNRKGPNPLTRSYESNGPDVKVRGTAQHIAEKYSQLARDAQASGDPVAAENYFQHAEHYFRIIAAAQSQLQQTYGGFQRPYDDERDDLDAEEGNGFGYGQGQGQPAVHELGAPQPDVRGETFADDDGEARPERPQRFERGPRGDRQMRQDRGERQDRGDRPERGERQDRSDRQDRGDRQERGERRERGPRPAYVNGNAAGEARRAESEEKAGLPAFLTTPVRTPIAPVDEDEAPASANEPAAAEEAAPKRTRRRKAAAPAEEAAVESAPAEEKPRATRRPRARKAADDKVPAGE</sequence>
<evidence type="ECO:0000313" key="4">
    <source>
        <dbReference type="Proteomes" id="UP000577362"/>
    </source>
</evidence>
<feature type="compositionally biased region" description="Low complexity" evidence="1">
    <location>
        <begin position="245"/>
        <end position="256"/>
    </location>
</feature>
<evidence type="ECO:0000256" key="1">
    <source>
        <dbReference type="SAM" id="MobiDB-lite"/>
    </source>
</evidence>
<feature type="compositionally biased region" description="Basic and acidic residues" evidence="1">
    <location>
        <begin position="295"/>
        <end position="305"/>
    </location>
</feature>
<gene>
    <name evidence="3" type="ORF">GGR16_004304</name>
</gene>
<evidence type="ECO:0000259" key="2">
    <source>
        <dbReference type="Pfam" id="PF13763"/>
    </source>
</evidence>
<dbReference type="Pfam" id="PF13763">
    <property type="entry name" value="DUF4167"/>
    <property type="match status" value="1"/>
</dbReference>
<dbReference type="AlphaFoldDB" id="A0A840CAE7"/>
<comment type="caution">
    <text evidence="3">The sequence shown here is derived from an EMBL/GenBank/DDBJ whole genome shotgun (WGS) entry which is preliminary data.</text>
</comment>
<protein>
    <recommendedName>
        <fullName evidence="2">DUF4167 domain-containing protein</fullName>
    </recommendedName>
</protein>
<keyword evidence="4" id="KW-1185">Reference proteome</keyword>
<feature type="compositionally biased region" description="Low complexity" evidence="1">
    <location>
        <begin position="268"/>
        <end position="279"/>
    </location>
</feature>
<feature type="region of interest" description="Disordered" evidence="1">
    <location>
        <begin position="1"/>
        <end position="31"/>
    </location>
</feature>